<feature type="compositionally biased region" description="Pro residues" evidence="6">
    <location>
        <begin position="487"/>
        <end position="507"/>
    </location>
</feature>
<sequence>MASPVLGIDLGTTNSVVAVAEGQRAQVLMDAEGNRLIPSVVSFHPAGDVLVGYPARERRLLDAKNTIYSVKRLIGRPFRGIEVQRAQERFPFALTEAPNQGVTVQARGEAYTLPEISAFVLREVRRIAEQALGTECTRAVITVPANFTELQRSATKAAGKIAGLEVLRILNEPTAAALAYGYGRGSRERIAIYDMGGGTFDVTILELAGDVFEVMATAGDTFLGGDDVDVLIAEKMADAFLAHHRFDPRQDPQAYERLRAAAEWSKCQLSSEEEVHLRVEELAYGEGGVSLDLTFGLARDALEQMVRPLISRTFDVCEEAMRTAGLRPTQLDNVILVGGSTRMPIVRRMVADYFGREPLSTIDPDLVVAQGAALQGWALRGSSASVPPPAALGKVALKRVTQTELKAVQRRTELKEEIAAQRPVGPAFQPREQPPAPPRVPAPSAPAAHDSWLGPRTSDEDETLVRRSPFERSSPPPPLPGKNEPAAVPPPPPMPAKSAPKPPPPAAAIPGVVAARSVVVGNKADGPRPVPPPAPASAVVAPPVPQFRDPPSAPQVKAREPTHQFRTDDTPAALPAAQPTQPIASGWSSPPPPASVRPPLLLDVTPHSLGVETVGGYCEHVIKRNAAIPVEQTRVFSTATDMQDSVRVRVVQGESRRLEDNQPLGEIELSGLRQALRGAVKIGVTFLMDADGTLGVKAKDLDTGREQSIRIQLVGGMSDAEIQKMAARQQQMVG</sequence>
<proteinExistence type="inferred from homology"/>
<keyword evidence="2 5" id="KW-0547">Nucleotide-binding</keyword>
<dbReference type="PROSITE" id="PS00329">
    <property type="entry name" value="HSP70_2"/>
    <property type="match status" value="1"/>
</dbReference>
<evidence type="ECO:0000256" key="3">
    <source>
        <dbReference type="ARBA" id="ARBA00022840"/>
    </source>
</evidence>
<dbReference type="PRINTS" id="PR00301">
    <property type="entry name" value="HEATSHOCK70"/>
</dbReference>
<reference evidence="7 8" key="1">
    <citation type="submission" date="2015-03" db="EMBL/GenBank/DDBJ databases">
        <title>Genome assembly of Sandaracinus amylolyticus DSM 53668.</title>
        <authorList>
            <person name="Sharma G."/>
            <person name="Subramanian S."/>
        </authorList>
    </citation>
    <scope>NUCLEOTIDE SEQUENCE [LARGE SCALE GENOMIC DNA]</scope>
    <source>
        <strain evidence="7 8">DSM 53668</strain>
    </source>
</reference>
<protein>
    <submittedName>
        <fullName evidence="7">Chaperone protein DnaK</fullName>
    </submittedName>
</protein>
<keyword evidence="3 5" id="KW-0067">ATP-binding</keyword>
<dbReference type="InterPro" id="IPR043129">
    <property type="entry name" value="ATPase_NBD"/>
</dbReference>
<dbReference type="KEGG" id="samy:DB32_003837"/>
<dbReference type="GO" id="GO:0005524">
    <property type="term" value="F:ATP binding"/>
    <property type="evidence" value="ECO:0007669"/>
    <property type="project" value="UniProtKB-KW"/>
</dbReference>
<dbReference type="PROSITE" id="PS01036">
    <property type="entry name" value="HSP70_3"/>
    <property type="match status" value="1"/>
</dbReference>
<dbReference type="PANTHER" id="PTHR19375">
    <property type="entry name" value="HEAT SHOCK PROTEIN 70KDA"/>
    <property type="match status" value="1"/>
</dbReference>
<evidence type="ECO:0000256" key="1">
    <source>
        <dbReference type="ARBA" id="ARBA00007381"/>
    </source>
</evidence>
<organism evidence="7 8">
    <name type="scientific">Sandaracinus amylolyticus</name>
    <dbReference type="NCBI Taxonomy" id="927083"/>
    <lineage>
        <taxon>Bacteria</taxon>
        <taxon>Pseudomonadati</taxon>
        <taxon>Myxococcota</taxon>
        <taxon>Polyangia</taxon>
        <taxon>Polyangiales</taxon>
        <taxon>Sandaracinaceae</taxon>
        <taxon>Sandaracinus</taxon>
    </lineage>
</organism>
<evidence type="ECO:0000256" key="6">
    <source>
        <dbReference type="SAM" id="MobiDB-lite"/>
    </source>
</evidence>
<gene>
    <name evidence="7" type="ORF">DB32_003837</name>
</gene>
<dbReference type="Proteomes" id="UP000034883">
    <property type="component" value="Chromosome"/>
</dbReference>
<dbReference type="InterPro" id="IPR013126">
    <property type="entry name" value="Hsp_70_fam"/>
</dbReference>
<dbReference type="OrthoDB" id="5480781at2"/>
<dbReference type="STRING" id="927083.DB32_003837"/>
<evidence type="ECO:0000256" key="4">
    <source>
        <dbReference type="ARBA" id="ARBA00023186"/>
    </source>
</evidence>
<dbReference type="Pfam" id="PF00012">
    <property type="entry name" value="HSP70"/>
    <property type="match status" value="2"/>
</dbReference>
<evidence type="ECO:0000256" key="2">
    <source>
        <dbReference type="ARBA" id="ARBA00022741"/>
    </source>
</evidence>
<keyword evidence="4" id="KW-0143">Chaperone</keyword>
<dbReference type="InterPro" id="IPR018181">
    <property type="entry name" value="Heat_shock_70_CS"/>
</dbReference>
<name>A0A0F6YI77_9BACT</name>
<feature type="compositionally biased region" description="Pro residues" evidence="6">
    <location>
        <begin position="432"/>
        <end position="444"/>
    </location>
</feature>
<dbReference type="FunFam" id="3.90.640.10:FF:000003">
    <property type="entry name" value="Molecular chaperone DnaK"/>
    <property type="match status" value="1"/>
</dbReference>
<evidence type="ECO:0000313" key="8">
    <source>
        <dbReference type="Proteomes" id="UP000034883"/>
    </source>
</evidence>
<dbReference type="Gene3D" id="3.30.420.40">
    <property type="match status" value="2"/>
</dbReference>
<keyword evidence="8" id="KW-1185">Reference proteome</keyword>
<dbReference type="SUPFAM" id="SSF100920">
    <property type="entry name" value="Heat shock protein 70kD (HSP70), peptide-binding domain"/>
    <property type="match status" value="1"/>
</dbReference>
<dbReference type="Gene3D" id="2.60.34.10">
    <property type="entry name" value="Substrate Binding Domain Of DNAk, Chain A, domain 1"/>
    <property type="match status" value="1"/>
</dbReference>
<dbReference type="PROSITE" id="PS00297">
    <property type="entry name" value="HSP70_1"/>
    <property type="match status" value="1"/>
</dbReference>
<feature type="region of interest" description="Disordered" evidence="6">
    <location>
        <begin position="416"/>
        <end position="508"/>
    </location>
</feature>
<accession>A0A0F6YI77</accession>
<evidence type="ECO:0000313" key="7">
    <source>
        <dbReference type="EMBL" id="AKF06688.1"/>
    </source>
</evidence>
<comment type="similarity">
    <text evidence="1 5">Belongs to the heat shock protein 70 family.</text>
</comment>
<dbReference type="RefSeq" id="WP_053233835.1">
    <property type="nucleotide sequence ID" value="NZ_CP011125.1"/>
</dbReference>
<dbReference type="AlphaFoldDB" id="A0A0F6YI77"/>
<evidence type="ECO:0000256" key="5">
    <source>
        <dbReference type="RuleBase" id="RU003322"/>
    </source>
</evidence>
<dbReference type="GO" id="GO:0140662">
    <property type="term" value="F:ATP-dependent protein folding chaperone"/>
    <property type="evidence" value="ECO:0007669"/>
    <property type="project" value="InterPro"/>
</dbReference>
<dbReference type="InterPro" id="IPR029047">
    <property type="entry name" value="HSP70_peptide-bd_sf"/>
</dbReference>
<dbReference type="Gene3D" id="3.90.640.10">
    <property type="entry name" value="Actin, Chain A, domain 4"/>
    <property type="match status" value="1"/>
</dbReference>
<dbReference type="EMBL" id="CP011125">
    <property type="protein sequence ID" value="AKF06688.1"/>
    <property type="molecule type" value="Genomic_DNA"/>
</dbReference>
<dbReference type="SUPFAM" id="SSF53067">
    <property type="entry name" value="Actin-like ATPase domain"/>
    <property type="match status" value="2"/>
</dbReference>